<accession>A0A9W5EW28</accession>
<dbReference type="EMBL" id="FBVY01000001">
    <property type="protein sequence ID" value="CUW83742.1"/>
    <property type="molecule type" value="Genomic_DNA"/>
</dbReference>
<keyword evidence="2" id="KW-1185">Reference proteome</keyword>
<name>A0A9W5EW28_9HYPH</name>
<sequence>MRQRRLLALSSNINNPIATVAGAMPAAGPFRREIGRRPLWLLFLVFFNGSGLTRFPPHGPERL</sequence>
<evidence type="ECO:0000313" key="2">
    <source>
        <dbReference type="Proteomes" id="UP000191933"/>
    </source>
</evidence>
<proteinExistence type="predicted"/>
<organism evidence="1 2">
    <name type="scientific">Agrobacterium genomosp. 2 str. CFBP 5494</name>
    <dbReference type="NCBI Taxonomy" id="1183436"/>
    <lineage>
        <taxon>Bacteria</taxon>
        <taxon>Pseudomonadati</taxon>
        <taxon>Pseudomonadota</taxon>
        <taxon>Alphaproteobacteria</taxon>
        <taxon>Hyphomicrobiales</taxon>
        <taxon>Rhizobiaceae</taxon>
        <taxon>Rhizobium/Agrobacterium group</taxon>
        <taxon>Agrobacterium</taxon>
        <taxon>Agrobacterium tumefaciens complex</taxon>
    </lineage>
</organism>
<dbReference type="Proteomes" id="UP000191933">
    <property type="component" value="Unassembled WGS sequence"/>
</dbReference>
<evidence type="ECO:0000313" key="1">
    <source>
        <dbReference type="EMBL" id="CUW83742.1"/>
    </source>
</evidence>
<dbReference type="AlphaFoldDB" id="A0A9W5EW28"/>
<protein>
    <submittedName>
        <fullName evidence="1">Uncharacterized protein</fullName>
    </submittedName>
</protein>
<reference evidence="1 2" key="1">
    <citation type="submission" date="2016-01" db="EMBL/GenBank/DDBJ databases">
        <authorList>
            <person name="Regsiter A."/>
            <person name="william w."/>
        </authorList>
    </citation>
    <scope>NUCLEOTIDE SEQUENCE [LARGE SCALE GENOMIC DNA]</scope>
    <source>
        <strain evidence="1 2">CFBP 5494</strain>
    </source>
</reference>
<comment type="caution">
    <text evidence="1">The sequence shown here is derived from an EMBL/GenBank/DDBJ whole genome shotgun (WGS) entry which is preliminary data.</text>
</comment>
<gene>
    <name evidence="1" type="ORF">AGR2A_Cc10054</name>
</gene>